<evidence type="ECO:0000313" key="2">
    <source>
        <dbReference type="Proteomes" id="UP001638806"/>
    </source>
</evidence>
<keyword evidence="2" id="KW-1185">Reference proteome</keyword>
<dbReference type="Proteomes" id="UP001638806">
    <property type="component" value="Unassembled WGS sequence"/>
</dbReference>
<evidence type="ECO:0000313" key="1">
    <source>
        <dbReference type="EMBL" id="KAL3962546.1"/>
    </source>
</evidence>
<dbReference type="EMBL" id="JBGNUJ010000003">
    <property type="protein sequence ID" value="KAL3962546.1"/>
    <property type="molecule type" value="Genomic_DNA"/>
</dbReference>
<sequence>MSTVYSDKSRRAESPSGSRSPGHSRKPSFPLPFRSHSGSSSDTTEKKKEDSLARWLRDGTVVYKSVGLGLMDLVVGMHLVQVASEKKVGTQIEGF</sequence>
<proteinExistence type="predicted"/>
<comment type="caution">
    <text evidence="1">The sequence shown here is derived from an EMBL/GenBank/DDBJ whole genome shotgun (WGS) entry which is preliminary data.</text>
</comment>
<reference evidence="1" key="1">
    <citation type="submission" date="2024-12" db="EMBL/GenBank/DDBJ databases">
        <title>Comparative genomics and development of molecular markers within Purpureocillium lilacinum and among Purpureocillium species.</title>
        <authorList>
            <person name="Yeh Z.-Y."/>
            <person name="Ni N.-T."/>
            <person name="Lo P.-H."/>
            <person name="Mushyakhwo K."/>
            <person name="Lin C.-F."/>
            <person name="Nai Y.-S."/>
        </authorList>
    </citation>
    <scope>NUCLEOTIDE SEQUENCE</scope>
    <source>
        <strain evidence="1">NCHU-NPUST-175</strain>
    </source>
</reference>
<gene>
    <name evidence="1" type="ORF">ACCO45_004069</name>
</gene>
<organism evidence="1 2">
    <name type="scientific">Purpureocillium lilacinum</name>
    <name type="common">Paecilomyces lilacinus</name>
    <dbReference type="NCBI Taxonomy" id="33203"/>
    <lineage>
        <taxon>Eukaryota</taxon>
        <taxon>Fungi</taxon>
        <taxon>Dikarya</taxon>
        <taxon>Ascomycota</taxon>
        <taxon>Pezizomycotina</taxon>
        <taxon>Sordariomycetes</taxon>
        <taxon>Hypocreomycetidae</taxon>
        <taxon>Hypocreales</taxon>
        <taxon>Ophiocordycipitaceae</taxon>
        <taxon>Purpureocillium</taxon>
    </lineage>
</organism>
<accession>A0ACC4E4H4</accession>
<protein>
    <submittedName>
        <fullName evidence="1">Uncharacterized protein</fullName>
    </submittedName>
</protein>
<name>A0ACC4E4H4_PURLI</name>